<dbReference type="AlphaFoldDB" id="A0AAV6V031"/>
<evidence type="ECO:0000313" key="1">
    <source>
        <dbReference type="EMBL" id="KAG8189317.1"/>
    </source>
</evidence>
<organism evidence="1 2">
    <name type="scientific">Oedothorax gibbosus</name>
    <dbReference type="NCBI Taxonomy" id="931172"/>
    <lineage>
        <taxon>Eukaryota</taxon>
        <taxon>Metazoa</taxon>
        <taxon>Ecdysozoa</taxon>
        <taxon>Arthropoda</taxon>
        <taxon>Chelicerata</taxon>
        <taxon>Arachnida</taxon>
        <taxon>Araneae</taxon>
        <taxon>Araneomorphae</taxon>
        <taxon>Entelegynae</taxon>
        <taxon>Araneoidea</taxon>
        <taxon>Linyphiidae</taxon>
        <taxon>Erigoninae</taxon>
        <taxon>Oedothorax</taxon>
    </lineage>
</organism>
<protein>
    <submittedName>
        <fullName evidence="1">Uncharacterized protein</fullName>
    </submittedName>
</protein>
<proteinExistence type="predicted"/>
<gene>
    <name evidence="1" type="ORF">JTE90_021824</name>
</gene>
<evidence type="ECO:0000313" key="2">
    <source>
        <dbReference type="Proteomes" id="UP000827092"/>
    </source>
</evidence>
<reference evidence="1 2" key="1">
    <citation type="journal article" date="2022" name="Nat. Ecol. Evol.">
        <title>A masculinizing supergene underlies an exaggerated male reproductive morph in a spider.</title>
        <authorList>
            <person name="Hendrickx F."/>
            <person name="De Corte Z."/>
            <person name="Sonet G."/>
            <person name="Van Belleghem S.M."/>
            <person name="Kostlbacher S."/>
            <person name="Vangestel C."/>
        </authorList>
    </citation>
    <scope>NUCLEOTIDE SEQUENCE [LARGE SCALE GENOMIC DNA]</scope>
    <source>
        <strain evidence="1">W744_W776</strain>
    </source>
</reference>
<dbReference type="EMBL" id="JAFNEN010000217">
    <property type="protein sequence ID" value="KAG8189317.1"/>
    <property type="molecule type" value="Genomic_DNA"/>
</dbReference>
<comment type="caution">
    <text evidence="1">The sequence shown here is derived from an EMBL/GenBank/DDBJ whole genome shotgun (WGS) entry which is preliminary data.</text>
</comment>
<dbReference type="Proteomes" id="UP000827092">
    <property type="component" value="Unassembled WGS sequence"/>
</dbReference>
<accession>A0AAV6V031</accession>
<keyword evidence="2" id="KW-1185">Reference proteome</keyword>
<sequence>MFWVVLFTVTGNNGGGQSHCEDKRNHIGGVKGGLDVIPYSPANALTASCVVLFYAYPVTANVRAPGNTALDSHVNRRTKAVIVRYAEPESCPSFLYVCAVLISVMTRFGAQPVVGSGIHHCVSYTFMSCIVRTPLCNGLVDRDCRVAL</sequence>
<name>A0AAV6V031_9ARAC</name>